<evidence type="ECO:0000313" key="3">
    <source>
        <dbReference type="Proteomes" id="UP001177003"/>
    </source>
</evidence>
<dbReference type="InterPro" id="IPR008906">
    <property type="entry name" value="HATC_C_dom"/>
</dbReference>
<dbReference type="SUPFAM" id="SSF53098">
    <property type="entry name" value="Ribonuclease H-like"/>
    <property type="match status" value="1"/>
</dbReference>
<evidence type="ECO:0000313" key="2">
    <source>
        <dbReference type="EMBL" id="CAI9287964.1"/>
    </source>
</evidence>
<feature type="domain" description="HAT C-terminal dimerisation" evidence="1">
    <location>
        <begin position="173"/>
        <end position="224"/>
    </location>
</feature>
<dbReference type="InterPro" id="IPR012337">
    <property type="entry name" value="RNaseH-like_sf"/>
</dbReference>
<name>A0AA36E9C6_LACSI</name>
<dbReference type="Pfam" id="PF05699">
    <property type="entry name" value="Dimer_Tnp_hAT"/>
    <property type="match status" value="1"/>
</dbReference>
<dbReference type="Proteomes" id="UP001177003">
    <property type="component" value="Chromosome 5"/>
</dbReference>
<sequence>MTRQSTSLGMNFQDAVKHTRNSPQRIKTFKQATKDVAVETQRFLCAETPTRRNSTFEFLRSAYDVIDAFLEYSYQDPQWKSKFMKIVFTQILKAKNKDNKMFVDEIESKPHANVIDIECKLDKFIKTYMERPNMTSSSQQETPKEVNFEDENKLFGSYMTSGSVPSTSLKSQLQRYLKKDPIRFDKGYDILTWWKNNAMRYPIIARMARDILGMKISTVASESTLVMVVE</sequence>
<dbReference type="AlphaFoldDB" id="A0AA36E9C6"/>
<protein>
    <recommendedName>
        <fullName evidence="1">HAT C-terminal dimerisation domain-containing protein</fullName>
    </recommendedName>
</protein>
<dbReference type="GO" id="GO:0046983">
    <property type="term" value="F:protein dimerization activity"/>
    <property type="evidence" value="ECO:0007669"/>
    <property type="project" value="InterPro"/>
</dbReference>
<organism evidence="2 3">
    <name type="scientific">Lactuca saligna</name>
    <name type="common">Willowleaf lettuce</name>
    <dbReference type="NCBI Taxonomy" id="75948"/>
    <lineage>
        <taxon>Eukaryota</taxon>
        <taxon>Viridiplantae</taxon>
        <taxon>Streptophyta</taxon>
        <taxon>Embryophyta</taxon>
        <taxon>Tracheophyta</taxon>
        <taxon>Spermatophyta</taxon>
        <taxon>Magnoliopsida</taxon>
        <taxon>eudicotyledons</taxon>
        <taxon>Gunneridae</taxon>
        <taxon>Pentapetalae</taxon>
        <taxon>asterids</taxon>
        <taxon>campanulids</taxon>
        <taxon>Asterales</taxon>
        <taxon>Asteraceae</taxon>
        <taxon>Cichorioideae</taxon>
        <taxon>Cichorieae</taxon>
        <taxon>Lactucinae</taxon>
        <taxon>Lactuca</taxon>
    </lineage>
</organism>
<dbReference type="InterPro" id="IPR052035">
    <property type="entry name" value="ZnF_BED_domain_contain"/>
</dbReference>
<accession>A0AA36E9C6</accession>
<dbReference type="EMBL" id="OX465081">
    <property type="protein sequence ID" value="CAI9287964.1"/>
    <property type="molecule type" value="Genomic_DNA"/>
</dbReference>
<dbReference type="PANTHER" id="PTHR46481:SF7">
    <property type="entry name" value="ZINC FINGER BED DOMAIN-CONTAINING PROTEIN RICESLEEPER 2-LIKE"/>
    <property type="match status" value="1"/>
</dbReference>
<proteinExistence type="predicted"/>
<keyword evidence="3" id="KW-1185">Reference proteome</keyword>
<reference evidence="2" key="1">
    <citation type="submission" date="2023-04" db="EMBL/GenBank/DDBJ databases">
        <authorList>
            <person name="Vijverberg K."/>
            <person name="Xiong W."/>
            <person name="Schranz E."/>
        </authorList>
    </citation>
    <scope>NUCLEOTIDE SEQUENCE</scope>
</reference>
<gene>
    <name evidence="2" type="ORF">LSALG_LOCUS27294</name>
</gene>
<evidence type="ECO:0000259" key="1">
    <source>
        <dbReference type="Pfam" id="PF05699"/>
    </source>
</evidence>
<dbReference type="PANTHER" id="PTHR46481">
    <property type="entry name" value="ZINC FINGER BED DOMAIN-CONTAINING PROTEIN 4"/>
    <property type="match status" value="1"/>
</dbReference>